<dbReference type="SMART" id="SM00156">
    <property type="entry name" value="PP2Ac"/>
    <property type="match status" value="1"/>
</dbReference>
<dbReference type="InterPro" id="IPR051134">
    <property type="entry name" value="PPP_phosphatase"/>
</dbReference>
<dbReference type="SUPFAM" id="SSF56300">
    <property type="entry name" value="Metallo-dependent phosphatases"/>
    <property type="match status" value="1"/>
</dbReference>
<accession>A0A1Y5IB17</accession>
<evidence type="ECO:0000313" key="7">
    <source>
        <dbReference type="EMBL" id="OUS46790.1"/>
    </source>
</evidence>
<comment type="cofactor">
    <cofactor evidence="1">
        <name>Mn(2+)</name>
        <dbReference type="ChEBI" id="CHEBI:29035"/>
    </cofactor>
</comment>
<keyword evidence="3" id="KW-0464">Manganese</keyword>
<dbReference type="Proteomes" id="UP000195557">
    <property type="component" value="Unassembled WGS sequence"/>
</dbReference>
<organism evidence="7">
    <name type="scientific">Ostreococcus tauri</name>
    <name type="common">Marine green alga</name>
    <dbReference type="NCBI Taxonomy" id="70448"/>
    <lineage>
        <taxon>Eukaryota</taxon>
        <taxon>Viridiplantae</taxon>
        <taxon>Chlorophyta</taxon>
        <taxon>Mamiellophyceae</taxon>
        <taxon>Mamiellales</taxon>
        <taxon>Bathycoccaceae</taxon>
        <taxon>Ostreococcus</taxon>
    </lineage>
</organism>
<dbReference type="GO" id="GO:0046872">
    <property type="term" value="F:metal ion binding"/>
    <property type="evidence" value="ECO:0007669"/>
    <property type="project" value="UniProtKB-KW"/>
</dbReference>
<dbReference type="InterPro" id="IPR029052">
    <property type="entry name" value="Metallo-depent_PP-like"/>
</dbReference>
<comment type="similarity">
    <text evidence="4">Belongs to the PPP phosphatase family.</text>
</comment>
<protein>
    <recommendedName>
        <fullName evidence="4">Serine/threonine-protein phosphatase</fullName>
        <ecNumber evidence="4">3.1.3.16</ecNumber>
    </recommendedName>
</protein>
<evidence type="ECO:0000256" key="5">
    <source>
        <dbReference type="SAM" id="MobiDB-lite"/>
    </source>
</evidence>
<keyword evidence="2" id="KW-0479">Metal-binding</keyword>
<gene>
    <name evidence="7" type="ORF">BE221DRAFT_191267</name>
</gene>
<feature type="compositionally biased region" description="Basic and acidic residues" evidence="5">
    <location>
        <begin position="386"/>
        <end position="423"/>
    </location>
</feature>
<feature type="domain" description="Serine/threonine specific protein phosphatases" evidence="6">
    <location>
        <begin position="138"/>
        <end position="143"/>
    </location>
</feature>
<evidence type="ECO:0000259" key="6">
    <source>
        <dbReference type="PROSITE" id="PS00125"/>
    </source>
</evidence>
<keyword evidence="4" id="KW-0378">Hydrolase</keyword>
<dbReference type="EC" id="3.1.3.16" evidence="4"/>
<dbReference type="PANTHER" id="PTHR45668:SF9">
    <property type="entry name" value="SERINE_THREONINE-PROTEIN PHOSPHATASE 7"/>
    <property type="match status" value="1"/>
</dbReference>
<evidence type="ECO:0000256" key="2">
    <source>
        <dbReference type="ARBA" id="ARBA00022723"/>
    </source>
</evidence>
<dbReference type="InterPro" id="IPR006186">
    <property type="entry name" value="Ser/Thr-sp_prot-phosphatase"/>
</dbReference>
<sequence>MTPTSIMEVRLPITPEWIDELTTRMEENTHGGKPRMLSRIVDAREAERLMTCATRVLKREKTLTRLTMEEGVEECIVVGDTHGQYHDVLKLFEIAGKPDETRTYVFNGDFVDRGAWGVELFFTLIAHKVSSPDRVILLRGNHETEFCTECYGFERELKVKYGNTMGRKLYPLFLEVCSHMPLACLLNERTLILHGGLFRSPSLSKREARENPKLGTLHDLEKASKGGADPMGEGRSMIAGDVLWSDPILEDGLRQNVNRGIGIQFGPAQTREFMERENLKLIIRSHEGPDARHDRPEMPSIMEGFCVDHDCGEVGKLCTLFSAPNYPQFIDVDDERHNNRAAFVTLRPATSWCAPEPTSFDFVPRPPSQCYYDLDCGGSDCEGPESDIRPHEPLHIDVGEGDERERWTEDEMSHRLKLNHDAT</sequence>
<evidence type="ECO:0000256" key="4">
    <source>
        <dbReference type="RuleBase" id="RU004273"/>
    </source>
</evidence>
<dbReference type="PROSITE" id="PS00125">
    <property type="entry name" value="SER_THR_PHOSPHATASE"/>
    <property type="match status" value="1"/>
</dbReference>
<dbReference type="Pfam" id="PF00149">
    <property type="entry name" value="Metallophos"/>
    <property type="match status" value="1"/>
</dbReference>
<evidence type="ECO:0000256" key="1">
    <source>
        <dbReference type="ARBA" id="ARBA00001936"/>
    </source>
</evidence>
<dbReference type="AlphaFoldDB" id="A0A1Y5IB17"/>
<feature type="region of interest" description="Disordered" evidence="5">
    <location>
        <begin position="204"/>
        <end position="232"/>
    </location>
</feature>
<dbReference type="PANTHER" id="PTHR45668">
    <property type="entry name" value="SERINE/THREONINE-PROTEIN PHOSPHATASE 5-RELATED"/>
    <property type="match status" value="1"/>
</dbReference>
<comment type="catalytic activity">
    <reaction evidence="4">
        <text>O-phospho-L-threonyl-[protein] + H2O = L-threonyl-[protein] + phosphate</text>
        <dbReference type="Rhea" id="RHEA:47004"/>
        <dbReference type="Rhea" id="RHEA-COMP:11060"/>
        <dbReference type="Rhea" id="RHEA-COMP:11605"/>
        <dbReference type="ChEBI" id="CHEBI:15377"/>
        <dbReference type="ChEBI" id="CHEBI:30013"/>
        <dbReference type="ChEBI" id="CHEBI:43474"/>
        <dbReference type="ChEBI" id="CHEBI:61977"/>
        <dbReference type="EC" id="3.1.3.16"/>
    </reaction>
</comment>
<name>A0A1Y5IB17_OSTTA</name>
<dbReference type="InterPro" id="IPR004843">
    <property type="entry name" value="Calcineurin-like_PHP"/>
</dbReference>
<dbReference type="PRINTS" id="PR00114">
    <property type="entry name" value="STPHPHTASE"/>
</dbReference>
<reference evidence="7" key="1">
    <citation type="submission" date="2017-04" db="EMBL/GenBank/DDBJ databases">
        <title>Population genomics of picophytoplankton unveils novel chromosome hypervariability.</title>
        <authorList>
            <consortium name="DOE Joint Genome Institute"/>
            <person name="Blanc-Mathieu R."/>
            <person name="Krasovec M."/>
            <person name="Hebrard M."/>
            <person name="Yau S."/>
            <person name="Desgranges E."/>
            <person name="Martin J."/>
            <person name="Schackwitz W."/>
            <person name="Kuo A."/>
            <person name="Salin G."/>
            <person name="Donnadieu C."/>
            <person name="Desdevises Y."/>
            <person name="Sanchez-Ferandin S."/>
            <person name="Moreau H."/>
            <person name="Rivals E."/>
            <person name="Grigoriev I.V."/>
            <person name="Grimsley N."/>
            <person name="Eyre-Walker A."/>
            <person name="Piganeau G."/>
        </authorList>
    </citation>
    <scope>NUCLEOTIDE SEQUENCE [LARGE SCALE GENOMIC DNA]</scope>
    <source>
        <strain evidence="7">RCC 1115</strain>
    </source>
</reference>
<dbReference type="eggNOG" id="KOG0376">
    <property type="taxonomic scope" value="Eukaryota"/>
</dbReference>
<feature type="compositionally biased region" description="Basic and acidic residues" evidence="5">
    <location>
        <begin position="204"/>
        <end position="224"/>
    </location>
</feature>
<proteinExistence type="inferred from homology"/>
<dbReference type="GO" id="GO:0004722">
    <property type="term" value="F:protein serine/threonine phosphatase activity"/>
    <property type="evidence" value="ECO:0007669"/>
    <property type="project" value="UniProtKB-EC"/>
</dbReference>
<dbReference type="Gene3D" id="3.60.21.10">
    <property type="match status" value="1"/>
</dbReference>
<feature type="region of interest" description="Disordered" evidence="5">
    <location>
        <begin position="383"/>
        <end position="423"/>
    </location>
</feature>
<evidence type="ECO:0000256" key="3">
    <source>
        <dbReference type="ARBA" id="ARBA00023211"/>
    </source>
</evidence>
<dbReference type="EMBL" id="KZ155780">
    <property type="protein sequence ID" value="OUS46790.1"/>
    <property type="molecule type" value="Genomic_DNA"/>
</dbReference>